<evidence type="ECO:0000256" key="1">
    <source>
        <dbReference type="SAM" id="MobiDB-lite"/>
    </source>
</evidence>
<comment type="caution">
    <text evidence="2">The sequence shown here is derived from an EMBL/GenBank/DDBJ whole genome shotgun (WGS) entry which is preliminary data.</text>
</comment>
<protein>
    <submittedName>
        <fullName evidence="2">Uncharacterized protein</fullName>
    </submittedName>
</protein>
<proteinExistence type="predicted"/>
<reference evidence="2 3" key="1">
    <citation type="submission" date="2022-10" db="EMBL/GenBank/DDBJ databases">
        <title>Luteolibacter flavescens strain MCCC 1K03193, whole genome shotgun sequencing project.</title>
        <authorList>
            <person name="Zhao G."/>
            <person name="Shen L."/>
        </authorList>
    </citation>
    <scope>NUCLEOTIDE SEQUENCE [LARGE SCALE GENOMIC DNA]</scope>
    <source>
        <strain evidence="2 3">MCCC 1K03193</strain>
    </source>
</reference>
<dbReference type="EMBL" id="JAPDDS010000021">
    <property type="protein sequence ID" value="MCW1887716.1"/>
    <property type="molecule type" value="Genomic_DNA"/>
</dbReference>
<dbReference type="RefSeq" id="WP_264503673.1">
    <property type="nucleotide sequence ID" value="NZ_JAPDDS010000021.1"/>
</dbReference>
<feature type="region of interest" description="Disordered" evidence="1">
    <location>
        <begin position="1"/>
        <end position="23"/>
    </location>
</feature>
<evidence type="ECO:0000313" key="3">
    <source>
        <dbReference type="Proteomes" id="UP001207930"/>
    </source>
</evidence>
<accession>A0ABT3FVV2</accession>
<gene>
    <name evidence="2" type="ORF">OKA04_23465</name>
</gene>
<name>A0ABT3FVV2_9BACT</name>
<organism evidence="2 3">
    <name type="scientific">Luteolibacter flavescens</name>
    <dbReference type="NCBI Taxonomy" id="1859460"/>
    <lineage>
        <taxon>Bacteria</taxon>
        <taxon>Pseudomonadati</taxon>
        <taxon>Verrucomicrobiota</taxon>
        <taxon>Verrucomicrobiia</taxon>
        <taxon>Verrucomicrobiales</taxon>
        <taxon>Verrucomicrobiaceae</taxon>
        <taxon>Luteolibacter</taxon>
    </lineage>
</organism>
<evidence type="ECO:0000313" key="2">
    <source>
        <dbReference type="EMBL" id="MCW1887716.1"/>
    </source>
</evidence>
<dbReference type="Proteomes" id="UP001207930">
    <property type="component" value="Unassembled WGS sequence"/>
</dbReference>
<sequence>MNDPVATPAASKTPDLPSGAVPRAPSGSIAKILCRDVLKAKGFTFAKGKVVEGVSLEHAKHLVETGKAEILDVA</sequence>
<keyword evidence="3" id="KW-1185">Reference proteome</keyword>